<dbReference type="InterPro" id="IPR036188">
    <property type="entry name" value="FAD/NAD-bd_sf"/>
</dbReference>
<dbReference type="RefSeq" id="WP_084394499.1">
    <property type="nucleotide sequence ID" value="NZ_BMKF01000001.1"/>
</dbReference>
<evidence type="ECO:0000256" key="1">
    <source>
        <dbReference type="ARBA" id="ARBA00001974"/>
    </source>
</evidence>
<feature type="domain" description="FAD dependent oxidoreductase" evidence="6">
    <location>
        <begin position="7"/>
        <end position="367"/>
    </location>
</feature>
<dbReference type="InterPro" id="IPR006076">
    <property type="entry name" value="FAD-dep_OxRdtase"/>
</dbReference>
<dbReference type="Gene3D" id="3.50.50.60">
    <property type="entry name" value="FAD/NAD(P)-binding domain"/>
    <property type="match status" value="1"/>
</dbReference>
<evidence type="ECO:0000256" key="5">
    <source>
        <dbReference type="ARBA" id="ARBA00037941"/>
    </source>
</evidence>
<dbReference type="SUPFAM" id="SSF51905">
    <property type="entry name" value="FAD/NAD(P)-binding domain"/>
    <property type="match status" value="1"/>
</dbReference>
<dbReference type="PANTHER" id="PTHR43104">
    <property type="entry name" value="L-2-HYDROXYGLUTARATE DEHYDROGENASE, MITOCHONDRIAL"/>
    <property type="match status" value="1"/>
</dbReference>
<reference evidence="8" key="1">
    <citation type="journal article" date="2019" name="Int. J. Syst. Evol. Microbiol.">
        <title>The Global Catalogue of Microorganisms (GCM) 10K type strain sequencing project: providing services to taxonomists for standard genome sequencing and annotation.</title>
        <authorList>
            <consortium name="The Broad Institute Genomics Platform"/>
            <consortium name="The Broad Institute Genome Sequencing Center for Infectious Disease"/>
            <person name="Wu L."/>
            <person name="Ma J."/>
        </authorList>
    </citation>
    <scope>NUCLEOTIDE SEQUENCE [LARGE SCALE GENOMIC DNA]</scope>
    <source>
        <strain evidence="8">CGMCC 1.15928</strain>
    </source>
</reference>
<keyword evidence="2" id="KW-0285">Flavoprotein</keyword>
<organism evidence="7 8">
    <name type="scientific">Henriciella pelagia</name>
    <dbReference type="NCBI Taxonomy" id="1977912"/>
    <lineage>
        <taxon>Bacteria</taxon>
        <taxon>Pseudomonadati</taxon>
        <taxon>Pseudomonadota</taxon>
        <taxon>Alphaproteobacteria</taxon>
        <taxon>Hyphomonadales</taxon>
        <taxon>Hyphomonadaceae</taxon>
        <taxon>Henriciella</taxon>
    </lineage>
</organism>
<accession>A0ABQ1JG22</accession>
<name>A0ABQ1JG22_9PROT</name>
<dbReference type="Proteomes" id="UP000628854">
    <property type="component" value="Unassembled WGS sequence"/>
</dbReference>
<comment type="caution">
    <text evidence="7">The sequence shown here is derived from an EMBL/GenBank/DDBJ whole genome shotgun (WGS) entry which is preliminary data.</text>
</comment>
<evidence type="ECO:0000256" key="3">
    <source>
        <dbReference type="ARBA" id="ARBA00022827"/>
    </source>
</evidence>
<gene>
    <name evidence="7" type="ORF">GCM10011503_12870</name>
</gene>
<dbReference type="Gene3D" id="3.30.9.10">
    <property type="entry name" value="D-Amino Acid Oxidase, subunit A, domain 2"/>
    <property type="match status" value="1"/>
</dbReference>
<protein>
    <submittedName>
        <fullName evidence="7">Dehydrogenase</fullName>
    </submittedName>
</protein>
<dbReference type="PANTHER" id="PTHR43104:SF4">
    <property type="entry name" value="L-2-HYDROXYGLUTARATE DEHYDROGENASE, MITOCHONDRIAL"/>
    <property type="match status" value="1"/>
</dbReference>
<evidence type="ECO:0000313" key="8">
    <source>
        <dbReference type="Proteomes" id="UP000628854"/>
    </source>
</evidence>
<proteinExistence type="inferred from homology"/>
<evidence type="ECO:0000256" key="2">
    <source>
        <dbReference type="ARBA" id="ARBA00022630"/>
    </source>
</evidence>
<comment type="similarity">
    <text evidence="5">Belongs to the L2HGDH family.</text>
</comment>
<sequence length="370" mass="38970">MDQFEADIVVIGAGVIGLAIARAAARRGRDVIVLEAEEAIAVHTSSRNSEVIHAGLYYAAGSYKARFCVEGRRKLYAYLEEHGIDYKNCGKLVVAHPDETDGLSGILSRAEENGVEDLRIISGKEARAIEPALSPDIAAAIQSPVSGIFDSHGYFLALQGELEDRGGMIAFGTRVVSGEVRSGGADLVTAGETPAKISARTVINAAGHHAISVAACIDGPHQAGLPTPRYVKGNYFSILGKTPFSRLIYPMPGRASLGLHLTVDLAGRGKLGPDAEWLPEDASPPFDYKVDPARAGHFYASARRYWPDLPDGALAPDYAGVRPKIVGPGEPSGDFIIDTAAPGLINLMGIESPGLTSSLAIGDYVAGLLD</sequence>
<evidence type="ECO:0000313" key="7">
    <source>
        <dbReference type="EMBL" id="GGB65485.1"/>
    </source>
</evidence>
<dbReference type="EMBL" id="BMKF01000001">
    <property type="protein sequence ID" value="GGB65485.1"/>
    <property type="molecule type" value="Genomic_DNA"/>
</dbReference>
<comment type="cofactor">
    <cofactor evidence="1">
        <name>FAD</name>
        <dbReference type="ChEBI" id="CHEBI:57692"/>
    </cofactor>
</comment>
<dbReference type="Pfam" id="PF01266">
    <property type="entry name" value="DAO"/>
    <property type="match status" value="1"/>
</dbReference>
<keyword evidence="8" id="KW-1185">Reference proteome</keyword>
<keyword evidence="3" id="KW-0274">FAD</keyword>
<keyword evidence="4" id="KW-0560">Oxidoreductase</keyword>
<evidence type="ECO:0000256" key="4">
    <source>
        <dbReference type="ARBA" id="ARBA00023002"/>
    </source>
</evidence>
<evidence type="ECO:0000259" key="6">
    <source>
        <dbReference type="Pfam" id="PF01266"/>
    </source>
</evidence>